<dbReference type="EMBL" id="MFLE01000026">
    <property type="protein sequence ID" value="OGG61044.1"/>
    <property type="molecule type" value="Genomic_DNA"/>
</dbReference>
<dbReference type="GO" id="GO:0003824">
    <property type="term" value="F:catalytic activity"/>
    <property type="evidence" value="ECO:0007669"/>
    <property type="project" value="InterPro"/>
</dbReference>
<proteinExistence type="predicted"/>
<dbReference type="Pfam" id="PF01035">
    <property type="entry name" value="DNA_binding_1"/>
    <property type="match status" value="1"/>
</dbReference>
<keyword evidence="1" id="KW-0227">DNA damage</keyword>
<accession>A0A1F6DHW3</accession>
<evidence type="ECO:0000313" key="4">
    <source>
        <dbReference type="Proteomes" id="UP000176511"/>
    </source>
</evidence>
<gene>
    <name evidence="3" type="ORF">A3C87_01955</name>
</gene>
<feature type="domain" description="Methylated-DNA-[protein]-cysteine S-methyltransferase DNA binding" evidence="2">
    <location>
        <begin position="12"/>
        <end position="94"/>
    </location>
</feature>
<evidence type="ECO:0000256" key="1">
    <source>
        <dbReference type="ARBA" id="ARBA00022763"/>
    </source>
</evidence>
<comment type="caution">
    <text evidence="3">The sequence shown here is derived from an EMBL/GenBank/DDBJ whole genome shotgun (WGS) entry which is preliminary data.</text>
</comment>
<organism evidence="3 4">
    <name type="scientific">Candidatus Kaiserbacteria bacterium RIFCSPHIGHO2_02_FULL_49_34</name>
    <dbReference type="NCBI Taxonomy" id="1798491"/>
    <lineage>
        <taxon>Bacteria</taxon>
        <taxon>Candidatus Kaiseribacteriota</taxon>
    </lineage>
</organism>
<dbReference type="InterPro" id="IPR036217">
    <property type="entry name" value="MethylDNA_cys_MeTrfase_DNAb"/>
</dbReference>
<dbReference type="GO" id="GO:0006281">
    <property type="term" value="P:DNA repair"/>
    <property type="evidence" value="ECO:0007669"/>
    <property type="project" value="InterPro"/>
</dbReference>
<reference evidence="3 4" key="1">
    <citation type="journal article" date="2016" name="Nat. Commun.">
        <title>Thousands of microbial genomes shed light on interconnected biogeochemical processes in an aquifer system.</title>
        <authorList>
            <person name="Anantharaman K."/>
            <person name="Brown C.T."/>
            <person name="Hug L.A."/>
            <person name="Sharon I."/>
            <person name="Castelle C.J."/>
            <person name="Probst A.J."/>
            <person name="Thomas B.C."/>
            <person name="Singh A."/>
            <person name="Wilkins M.J."/>
            <person name="Karaoz U."/>
            <person name="Brodie E.L."/>
            <person name="Williams K.H."/>
            <person name="Hubbard S.S."/>
            <person name="Banfield J.F."/>
        </authorList>
    </citation>
    <scope>NUCLEOTIDE SEQUENCE [LARGE SCALE GENOMIC DNA]</scope>
</reference>
<evidence type="ECO:0000259" key="2">
    <source>
        <dbReference type="Pfam" id="PF01035"/>
    </source>
</evidence>
<dbReference type="Proteomes" id="UP000176511">
    <property type="component" value="Unassembled WGS sequence"/>
</dbReference>
<dbReference type="PANTHER" id="PTHR42942:SF1">
    <property type="entry name" value="ALKYLTRANSFERASE-LIKE PROTEIN 1"/>
    <property type="match status" value="1"/>
</dbReference>
<dbReference type="InterPro" id="IPR036388">
    <property type="entry name" value="WH-like_DNA-bd_sf"/>
</dbReference>
<dbReference type="PANTHER" id="PTHR42942">
    <property type="entry name" value="6-O-METHYLGUANINE DNA METHYLTRANSFERASE"/>
    <property type="match status" value="1"/>
</dbReference>
<dbReference type="InterPro" id="IPR014048">
    <property type="entry name" value="MethylDNA_cys_MeTrfase_DNA-bd"/>
</dbReference>
<dbReference type="AlphaFoldDB" id="A0A1F6DHW3"/>
<name>A0A1F6DHW3_9BACT</name>
<evidence type="ECO:0000313" key="3">
    <source>
        <dbReference type="EMBL" id="OGG61044.1"/>
    </source>
</evidence>
<dbReference type="Gene3D" id="1.10.10.10">
    <property type="entry name" value="Winged helix-like DNA-binding domain superfamily/Winged helix DNA-binding domain"/>
    <property type="match status" value="1"/>
</dbReference>
<sequence length="110" mass="12418">MKDNAPHGKKTFSERVVALARSVPEGRVTTYGDLAKAAGGTLMASRSISSILGKAYEQGITDIHWHRIVYSNGKVWIDEKHAPERTRLYKNEGIELDMKGRIINFNDLRY</sequence>
<protein>
    <recommendedName>
        <fullName evidence="2">Methylated-DNA-[protein]-cysteine S-methyltransferase DNA binding domain-containing protein</fullName>
    </recommendedName>
</protein>
<dbReference type="STRING" id="1798491.A3C87_01955"/>
<dbReference type="InterPro" id="IPR052520">
    <property type="entry name" value="ATL_DNA_repair"/>
</dbReference>
<dbReference type="SUPFAM" id="SSF46767">
    <property type="entry name" value="Methylated DNA-protein cysteine methyltransferase, C-terminal domain"/>
    <property type="match status" value="1"/>
</dbReference>